<evidence type="ECO:0000313" key="1">
    <source>
        <dbReference type="EMBL" id="MBD2704704.1"/>
    </source>
</evidence>
<comment type="caution">
    <text evidence="1">The sequence shown here is derived from an EMBL/GenBank/DDBJ whole genome shotgun (WGS) entry which is preliminary data.</text>
</comment>
<name>A0A927AUL3_9BACT</name>
<protein>
    <submittedName>
        <fullName evidence="1">Uncharacterized protein</fullName>
    </submittedName>
</protein>
<organism evidence="1 2">
    <name type="scientific">Spirosoma profusum</name>
    <dbReference type="NCBI Taxonomy" id="2771354"/>
    <lineage>
        <taxon>Bacteria</taxon>
        <taxon>Pseudomonadati</taxon>
        <taxon>Bacteroidota</taxon>
        <taxon>Cytophagia</taxon>
        <taxon>Cytophagales</taxon>
        <taxon>Cytophagaceae</taxon>
        <taxon>Spirosoma</taxon>
    </lineage>
</organism>
<gene>
    <name evidence="1" type="ORF">IC229_28975</name>
</gene>
<accession>A0A927AUL3</accession>
<proteinExistence type="predicted"/>
<dbReference type="RefSeq" id="WP_190891509.1">
    <property type="nucleotide sequence ID" value="NZ_JACWZY010000035.1"/>
</dbReference>
<evidence type="ECO:0000313" key="2">
    <source>
        <dbReference type="Proteomes" id="UP000598820"/>
    </source>
</evidence>
<sequence length="129" mass="14727">MKNEKNFTESIAILGRLEEIIDRISLLDNVSIKLCANIVRSECLVCGVRLRQHLVINGSIDAELYMSIIQFFSNLGTLKALIVDAEMAGNYCVLIDEELYNLQKIVPTLIKIEHFPLSLLKQYFLRNLN</sequence>
<dbReference type="EMBL" id="JACWZY010000035">
    <property type="protein sequence ID" value="MBD2704704.1"/>
    <property type="molecule type" value="Genomic_DNA"/>
</dbReference>
<dbReference type="Proteomes" id="UP000598820">
    <property type="component" value="Unassembled WGS sequence"/>
</dbReference>
<dbReference type="AlphaFoldDB" id="A0A927AUL3"/>
<reference evidence="1" key="1">
    <citation type="submission" date="2020-09" db="EMBL/GenBank/DDBJ databases">
        <authorList>
            <person name="Kim M.K."/>
        </authorList>
    </citation>
    <scope>NUCLEOTIDE SEQUENCE</scope>
    <source>
        <strain evidence="1">BT702</strain>
    </source>
</reference>
<keyword evidence="2" id="KW-1185">Reference proteome</keyword>